<dbReference type="GO" id="GO:0008115">
    <property type="term" value="F:sarcosine oxidase activity"/>
    <property type="evidence" value="ECO:0007669"/>
    <property type="project" value="UniProtKB-EC"/>
</dbReference>
<dbReference type="RefSeq" id="WP_209809796.1">
    <property type="nucleotide sequence ID" value="NZ_JAGGKT010000003.1"/>
</dbReference>
<name>A0ABS4GN66_9BACL</name>
<gene>
    <name evidence="3" type="ORF">J2Z37_001722</name>
</gene>
<evidence type="ECO:0000313" key="4">
    <source>
        <dbReference type="Proteomes" id="UP001519343"/>
    </source>
</evidence>
<dbReference type="SUPFAM" id="SSF54373">
    <property type="entry name" value="FAD-linked reductases, C-terminal domain"/>
    <property type="match status" value="1"/>
</dbReference>
<comment type="caution">
    <text evidence="3">The sequence shown here is derived from an EMBL/GenBank/DDBJ whole genome shotgun (WGS) entry which is preliminary data.</text>
</comment>
<dbReference type="InterPro" id="IPR006076">
    <property type="entry name" value="FAD-dep_OxRdtase"/>
</dbReference>
<dbReference type="PANTHER" id="PTHR13847">
    <property type="entry name" value="SARCOSINE DEHYDROGENASE-RELATED"/>
    <property type="match status" value="1"/>
</dbReference>
<dbReference type="SUPFAM" id="SSF51905">
    <property type="entry name" value="FAD/NAD(P)-binding domain"/>
    <property type="match status" value="1"/>
</dbReference>
<evidence type="ECO:0000256" key="1">
    <source>
        <dbReference type="ARBA" id="ARBA00023002"/>
    </source>
</evidence>
<accession>A0ABS4GN66</accession>
<dbReference type="Gene3D" id="3.30.9.10">
    <property type="entry name" value="D-Amino Acid Oxidase, subunit A, domain 2"/>
    <property type="match status" value="1"/>
</dbReference>
<evidence type="ECO:0000313" key="3">
    <source>
        <dbReference type="EMBL" id="MBP1931721.1"/>
    </source>
</evidence>
<dbReference type="Proteomes" id="UP001519343">
    <property type="component" value="Unassembled WGS sequence"/>
</dbReference>
<keyword evidence="4" id="KW-1185">Reference proteome</keyword>
<reference evidence="3 4" key="1">
    <citation type="submission" date="2021-03" db="EMBL/GenBank/DDBJ databases">
        <title>Genomic Encyclopedia of Type Strains, Phase IV (KMG-IV): sequencing the most valuable type-strain genomes for metagenomic binning, comparative biology and taxonomic classification.</title>
        <authorList>
            <person name="Goeker M."/>
        </authorList>
    </citation>
    <scope>NUCLEOTIDE SEQUENCE [LARGE SCALE GENOMIC DNA]</scope>
    <source>
        <strain evidence="3 4">DSM 24738</strain>
    </source>
</reference>
<dbReference type="Pfam" id="PF01266">
    <property type="entry name" value="DAO"/>
    <property type="match status" value="1"/>
</dbReference>
<organism evidence="3 4">
    <name type="scientific">Ammoniphilus resinae</name>
    <dbReference type="NCBI Taxonomy" id="861532"/>
    <lineage>
        <taxon>Bacteria</taxon>
        <taxon>Bacillati</taxon>
        <taxon>Bacillota</taxon>
        <taxon>Bacilli</taxon>
        <taxon>Bacillales</taxon>
        <taxon>Paenibacillaceae</taxon>
        <taxon>Aneurinibacillus group</taxon>
        <taxon>Ammoniphilus</taxon>
    </lineage>
</organism>
<keyword evidence="1 3" id="KW-0560">Oxidoreductase</keyword>
<dbReference type="Gene3D" id="3.50.50.60">
    <property type="entry name" value="FAD/NAD(P)-binding domain"/>
    <property type="match status" value="1"/>
</dbReference>
<proteinExistence type="predicted"/>
<dbReference type="PANTHER" id="PTHR13847:SF287">
    <property type="entry name" value="FAD-DEPENDENT OXIDOREDUCTASE DOMAIN-CONTAINING PROTEIN 1"/>
    <property type="match status" value="1"/>
</dbReference>
<dbReference type="EMBL" id="JAGGKT010000003">
    <property type="protein sequence ID" value="MBP1931721.1"/>
    <property type="molecule type" value="Genomic_DNA"/>
</dbReference>
<evidence type="ECO:0000259" key="2">
    <source>
        <dbReference type="Pfam" id="PF01266"/>
    </source>
</evidence>
<dbReference type="EC" id="1.5.3.1" evidence="3"/>
<dbReference type="InterPro" id="IPR036188">
    <property type="entry name" value="FAD/NAD-bd_sf"/>
</dbReference>
<sequence length="387" mass="41528">MKTADAVVIGGGVIGTSIAFRLARKGLKTILIEKGAIGGATSGSCDKAIFLQSKKPGVHLELAKASLAVYKQLEHELGESIEFEQCGGMIAIESEEQLSTMKEFVQKQQQAGIPIRLLDVYEARQIQPVLADHMRGATWSELDAEVNPLLLSQAFAKAARRNGTEILTHTEVQGIECIQGRVAKIKTNLGEIATETVINAAGPFAPAIGKLVGLSIPIVPRRGVIFISEKVPPILRGNLLCAQYIVSKHLAHLSENYNPYGIGLSLGQTKSGNLLLGGSREFVGFQKDVPPEIYASIAEHACRIIPSLRGIRMIRTMVGFRPSTGDGLPILQESPDVEGFYIAAGHEGDGIALAPITGQIVASLVSKDNQFAHFTQHLTLNRFAALL</sequence>
<feature type="domain" description="FAD dependent oxidoreductase" evidence="2">
    <location>
        <begin position="5"/>
        <end position="364"/>
    </location>
</feature>
<protein>
    <submittedName>
        <fullName evidence="3">Sarcosine oxidase subunit beta</fullName>
        <ecNumber evidence="3">1.5.3.1</ecNumber>
    </submittedName>
</protein>